<reference evidence="1 2" key="1">
    <citation type="journal article" date="2012" name="PLoS Pathog.">
        <title>Diverse lifestyles and strategies of plant pathogenesis encoded in the genomes of eighteen Dothideomycetes fungi.</title>
        <authorList>
            <person name="Ohm R.A."/>
            <person name="Feau N."/>
            <person name="Henrissat B."/>
            <person name="Schoch C.L."/>
            <person name="Horwitz B.A."/>
            <person name="Barry K.W."/>
            <person name="Condon B.J."/>
            <person name="Copeland A.C."/>
            <person name="Dhillon B."/>
            <person name="Glaser F."/>
            <person name="Hesse C.N."/>
            <person name="Kosti I."/>
            <person name="LaButti K."/>
            <person name="Lindquist E.A."/>
            <person name="Lucas S."/>
            <person name="Salamov A.A."/>
            <person name="Bradshaw R.E."/>
            <person name="Ciuffetti L."/>
            <person name="Hamelin R.C."/>
            <person name="Kema G.H.J."/>
            <person name="Lawrence C."/>
            <person name="Scott J.A."/>
            <person name="Spatafora J.W."/>
            <person name="Turgeon B.G."/>
            <person name="de Wit P.J.G.M."/>
            <person name="Zhong S."/>
            <person name="Goodwin S.B."/>
            <person name="Grigoriev I.V."/>
        </authorList>
    </citation>
    <scope>NUCLEOTIDE SEQUENCE [LARGE SCALE GENOMIC DNA]</scope>
    <source>
        <strain evidence="1 2">CIRAD86</strain>
    </source>
</reference>
<dbReference type="HOGENOM" id="CLU_1717645_0_0_1"/>
<dbReference type="Proteomes" id="UP000016932">
    <property type="component" value="Unassembled WGS sequence"/>
</dbReference>
<evidence type="ECO:0000313" key="1">
    <source>
        <dbReference type="EMBL" id="EME81821.1"/>
    </source>
</evidence>
<protein>
    <submittedName>
        <fullName evidence="1">Uncharacterized protein</fullName>
    </submittedName>
</protein>
<name>M3AB69_PSEFD</name>
<dbReference type="AlphaFoldDB" id="M3AB69"/>
<dbReference type="RefSeq" id="XP_007927370.1">
    <property type="nucleotide sequence ID" value="XM_007929179.1"/>
</dbReference>
<proteinExistence type="predicted"/>
<evidence type="ECO:0000313" key="2">
    <source>
        <dbReference type="Proteomes" id="UP000016932"/>
    </source>
</evidence>
<sequence length="153" mass="17267">MLSKYQFGLLHDHPGITGTCYHLPEFLQARLPAASVGIRKCMQSGKDSAGCTTHVHYFTVLRNTLMPRLSSPRAPLILVWYRCGISEHVWQLFAYVQHISACEQTTMRRGSPIMRAAEKYHLKSSSHWQPQAPRSAMQSGIHSASSYKLNLVL</sequence>
<gene>
    <name evidence="1" type="ORF">MYCFIDRAFT_211467</name>
</gene>
<dbReference type="GeneID" id="19337415"/>
<accession>M3AB69</accession>
<dbReference type="VEuPathDB" id="FungiDB:MYCFIDRAFT_211467"/>
<keyword evidence="2" id="KW-1185">Reference proteome</keyword>
<dbReference type="EMBL" id="KB446559">
    <property type="protein sequence ID" value="EME81821.1"/>
    <property type="molecule type" value="Genomic_DNA"/>
</dbReference>
<organism evidence="1 2">
    <name type="scientific">Pseudocercospora fijiensis (strain CIRAD86)</name>
    <name type="common">Black leaf streak disease fungus</name>
    <name type="synonym">Mycosphaerella fijiensis</name>
    <dbReference type="NCBI Taxonomy" id="383855"/>
    <lineage>
        <taxon>Eukaryota</taxon>
        <taxon>Fungi</taxon>
        <taxon>Dikarya</taxon>
        <taxon>Ascomycota</taxon>
        <taxon>Pezizomycotina</taxon>
        <taxon>Dothideomycetes</taxon>
        <taxon>Dothideomycetidae</taxon>
        <taxon>Mycosphaerellales</taxon>
        <taxon>Mycosphaerellaceae</taxon>
        <taxon>Pseudocercospora</taxon>
    </lineage>
</organism>
<dbReference type="KEGG" id="pfj:MYCFIDRAFT_211467"/>
<feature type="non-terminal residue" evidence="1">
    <location>
        <position position="153"/>
    </location>
</feature>